<dbReference type="Pfam" id="PF13456">
    <property type="entry name" value="RVT_3"/>
    <property type="match status" value="1"/>
</dbReference>
<sequence>MEFGLEVICETDSLEAFLITQSSNMVMNQDTRDLQAKIIDILHWDWTVRIQLIQREANSVADSIAKEAALLQHDYVEWLVPQPSLVSLIRMDNLYFLRLCFMGY</sequence>
<comment type="caution">
    <text evidence="2">The sequence shown here is derived from an EMBL/GenBank/DDBJ whole genome shotgun (WGS) entry which is preliminary data.</text>
</comment>
<dbReference type="EMBL" id="JASCZI010061787">
    <property type="protein sequence ID" value="MED6139507.1"/>
    <property type="molecule type" value="Genomic_DNA"/>
</dbReference>
<organism evidence="2 3">
    <name type="scientific">Stylosanthes scabra</name>
    <dbReference type="NCBI Taxonomy" id="79078"/>
    <lineage>
        <taxon>Eukaryota</taxon>
        <taxon>Viridiplantae</taxon>
        <taxon>Streptophyta</taxon>
        <taxon>Embryophyta</taxon>
        <taxon>Tracheophyta</taxon>
        <taxon>Spermatophyta</taxon>
        <taxon>Magnoliopsida</taxon>
        <taxon>eudicotyledons</taxon>
        <taxon>Gunneridae</taxon>
        <taxon>Pentapetalae</taxon>
        <taxon>rosids</taxon>
        <taxon>fabids</taxon>
        <taxon>Fabales</taxon>
        <taxon>Fabaceae</taxon>
        <taxon>Papilionoideae</taxon>
        <taxon>50 kb inversion clade</taxon>
        <taxon>dalbergioids sensu lato</taxon>
        <taxon>Dalbergieae</taxon>
        <taxon>Pterocarpus clade</taxon>
        <taxon>Stylosanthes</taxon>
    </lineage>
</organism>
<evidence type="ECO:0000313" key="3">
    <source>
        <dbReference type="Proteomes" id="UP001341840"/>
    </source>
</evidence>
<accession>A0ABU6SSS0</accession>
<dbReference type="Gene3D" id="3.30.420.10">
    <property type="entry name" value="Ribonuclease H-like superfamily/Ribonuclease H"/>
    <property type="match status" value="1"/>
</dbReference>
<keyword evidence="3" id="KW-1185">Reference proteome</keyword>
<name>A0ABU6SSS0_9FABA</name>
<dbReference type="Proteomes" id="UP001341840">
    <property type="component" value="Unassembled WGS sequence"/>
</dbReference>
<protein>
    <recommendedName>
        <fullName evidence="1">RNase H type-1 domain-containing protein</fullName>
    </recommendedName>
</protein>
<proteinExistence type="predicted"/>
<dbReference type="InterPro" id="IPR002156">
    <property type="entry name" value="RNaseH_domain"/>
</dbReference>
<evidence type="ECO:0000259" key="1">
    <source>
        <dbReference type="Pfam" id="PF13456"/>
    </source>
</evidence>
<reference evidence="2 3" key="1">
    <citation type="journal article" date="2023" name="Plants (Basel)">
        <title>Bridging the Gap: Combining Genomics and Transcriptomics Approaches to Understand Stylosanthes scabra, an Orphan Legume from the Brazilian Caatinga.</title>
        <authorList>
            <person name="Ferreira-Neto J.R.C."/>
            <person name="da Silva M.D."/>
            <person name="Binneck E."/>
            <person name="de Melo N.F."/>
            <person name="da Silva R.H."/>
            <person name="de Melo A.L.T.M."/>
            <person name="Pandolfi V."/>
            <person name="Bustamante F.O."/>
            <person name="Brasileiro-Vidal A.C."/>
            <person name="Benko-Iseppon A.M."/>
        </authorList>
    </citation>
    <scope>NUCLEOTIDE SEQUENCE [LARGE SCALE GENOMIC DNA]</scope>
    <source>
        <tissue evidence="2">Leaves</tissue>
    </source>
</reference>
<feature type="domain" description="RNase H type-1" evidence="1">
    <location>
        <begin position="7"/>
        <end position="68"/>
    </location>
</feature>
<gene>
    <name evidence="2" type="ORF">PIB30_084480</name>
</gene>
<evidence type="ECO:0000313" key="2">
    <source>
        <dbReference type="EMBL" id="MED6139507.1"/>
    </source>
</evidence>
<dbReference type="InterPro" id="IPR036397">
    <property type="entry name" value="RNaseH_sf"/>
</dbReference>